<reference evidence="1 4" key="2">
    <citation type="submission" date="2016-10" db="EMBL/GenBank/DDBJ databases">
        <title>The whole genome sequencing and assembly of Aeribacillus pallidus KCTC3564 strain.</title>
        <authorList>
            <person name="Lee Y.-J."/>
            <person name="Park M.-K."/>
            <person name="Yi H."/>
            <person name="Bahn Y.-S."/>
            <person name="Kim J.F."/>
            <person name="Lee D.-W."/>
        </authorList>
    </citation>
    <scope>NUCLEOTIDE SEQUENCE [LARGE SCALE GENOMIC DNA]</scope>
    <source>
        <strain evidence="1 4">KCTC3564</strain>
    </source>
</reference>
<dbReference type="InterPro" id="IPR008978">
    <property type="entry name" value="HSP20-like_chaperone"/>
</dbReference>
<accession>A0A161XZD5</accession>
<gene>
    <name evidence="1" type="ORF">AP3564_12990</name>
    <name evidence="2" type="ORF">AZI98_18395</name>
</gene>
<dbReference type="AlphaFoldDB" id="A0A161XZD5"/>
<dbReference type="Proteomes" id="UP000076476">
    <property type="component" value="Unassembled WGS sequence"/>
</dbReference>
<protein>
    <submittedName>
        <fullName evidence="2">Uncharacterized protein</fullName>
    </submittedName>
</protein>
<dbReference type="OrthoDB" id="2905328at2"/>
<dbReference type="GeneID" id="301125973"/>
<name>A0A161XZD5_9BACI</name>
<organism evidence="2 3">
    <name type="scientific">Aeribacillus pallidus</name>
    <dbReference type="NCBI Taxonomy" id="33936"/>
    <lineage>
        <taxon>Bacteria</taxon>
        <taxon>Bacillati</taxon>
        <taxon>Bacillota</taxon>
        <taxon>Bacilli</taxon>
        <taxon>Bacillales</taxon>
        <taxon>Bacillaceae</taxon>
        <taxon>Aeribacillus</taxon>
    </lineage>
</organism>
<dbReference type="CDD" id="cd00298">
    <property type="entry name" value="ACD_sHsps_p23-like"/>
    <property type="match status" value="1"/>
</dbReference>
<keyword evidence="3" id="KW-1185">Reference proteome</keyword>
<evidence type="ECO:0000313" key="3">
    <source>
        <dbReference type="Proteomes" id="UP000076476"/>
    </source>
</evidence>
<accession>A0A163Z2X3</accession>
<dbReference type="EMBL" id="LWBR01000079">
    <property type="protein sequence ID" value="KZN94672.1"/>
    <property type="molecule type" value="Genomic_DNA"/>
</dbReference>
<evidence type="ECO:0000313" key="4">
    <source>
        <dbReference type="Proteomes" id="UP000214606"/>
    </source>
</evidence>
<reference evidence="2 3" key="1">
    <citation type="submission" date="2016-04" db="EMBL/GenBank/DDBJ databases">
        <title>Draft genome sequence of Aeribacillus pallidus 8m3 from petroleum reservoir.</title>
        <authorList>
            <person name="Poltaraus A.B."/>
            <person name="Nazina T.N."/>
            <person name="Tourova T.P."/>
            <person name="Malakho S.M."/>
            <person name="Korshunova A.V."/>
            <person name="Sokolova D.S."/>
        </authorList>
    </citation>
    <scope>NUCLEOTIDE SEQUENCE [LARGE SCALE GENOMIC DNA]</scope>
    <source>
        <strain evidence="2 3">8m3</strain>
    </source>
</reference>
<dbReference type="SUPFAM" id="SSF49764">
    <property type="entry name" value="HSP20-like chaperones"/>
    <property type="match status" value="1"/>
</dbReference>
<sequence>MNLWKNMNAGHVEQYIQEVMKQAFGSHYTEQFPFTSPFPIMNHKEAPPSPEFYETDEFIYIKLPMNDDLKKMIKIQHNQHHLHLMNYPEKNQQKKFVFPAPVKRKGTKAVFSDGILEIKFVKLKDHHYTEIDLFPSE</sequence>
<dbReference type="RefSeq" id="WP_063389698.1">
    <property type="nucleotide sequence ID" value="NZ_CP017703.1"/>
</dbReference>
<dbReference type="EMBL" id="CP017703">
    <property type="protein sequence ID" value="ASS91014.1"/>
    <property type="molecule type" value="Genomic_DNA"/>
</dbReference>
<dbReference type="Gene3D" id="2.60.40.790">
    <property type="match status" value="1"/>
</dbReference>
<evidence type="ECO:0000313" key="1">
    <source>
        <dbReference type="EMBL" id="ASS91014.1"/>
    </source>
</evidence>
<dbReference type="KEGG" id="apak:AP3564_12990"/>
<dbReference type="STRING" id="33936.AZI98_18395"/>
<evidence type="ECO:0000313" key="2">
    <source>
        <dbReference type="EMBL" id="KZN94672.1"/>
    </source>
</evidence>
<proteinExistence type="predicted"/>
<dbReference type="Proteomes" id="UP000214606">
    <property type="component" value="Chromosome"/>
</dbReference>